<keyword evidence="6" id="KW-1185">Reference proteome</keyword>
<dbReference type="PANTHER" id="PTHR45138">
    <property type="entry name" value="REGULATORY COMPONENTS OF SENSORY TRANSDUCTION SYSTEM"/>
    <property type="match status" value="1"/>
</dbReference>
<dbReference type="InterPro" id="IPR035965">
    <property type="entry name" value="PAS-like_dom_sf"/>
</dbReference>
<dbReference type="CDD" id="cd01949">
    <property type="entry name" value="GGDEF"/>
    <property type="match status" value="1"/>
</dbReference>
<dbReference type="PROSITE" id="PS51833">
    <property type="entry name" value="HDOD"/>
    <property type="match status" value="1"/>
</dbReference>
<dbReference type="OrthoDB" id="5437367at2"/>
<dbReference type="PANTHER" id="PTHR45138:SF9">
    <property type="entry name" value="DIGUANYLATE CYCLASE DGCM-RELATED"/>
    <property type="match status" value="1"/>
</dbReference>
<dbReference type="InterPro" id="IPR029787">
    <property type="entry name" value="Nucleotide_cyclase"/>
</dbReference>
<evidence type="ECO:0000259" key="4">
    <source>
        <dbReference type="PROSITE" id="PS51833"/>
    </source>
</evidence>
<reference evidence="6" key="1">
    <citation type="submission" date="2016-10" db="EMBL/GenBank/DDBJ databases">
        <authorList>
            <person name="Varghese N."/>
            <person name="Submissions S."/>
        </authorList>
    </citation>
    <scope>NUCLEOTIDE SEQUENCE [LARGE SCALE GENOMIC DNA]</scope>
    <source>
        <strain evidence="6">DSM 16995</strain>
    </source>
</reference>
<feature type="domain" description="GGDEF" evidence="3">
    <location>
        <begin position="701"/>
        <end position="828"/>
    </location>
</feature>
<dbReference type="SUPFAM" id="SSF55073">
    <property type="entry name" value="Nucleotide cyclase"/>
    <property type="match status" value="1"/>
</dbReference>
<dbReference type="Pfam" id="PF00990">
    <property type="entry name" value="GGDEF"/>
    <property type="match status" value="1"/>
</dbReference>
<gene>
    <name evidence="5" type="ORF">SAMN05660337_1819</name>
</gene>
<dbReference type="InterPro" id="IPR043128">
    <property type="entry name" value="Rev_trsase/Diguanyl_cyclase"/>
</dbReference>
<dbReference type="Gene3D" id="1.10.3210.10">
    <property type="entry name" value="Hypothetical protein af1432"/>
    <property type="match status" value="1"/>
</dbReference>
<dbReference type="EMBL" id="FNGA01000002">
    <property type="protein sequence ID" value="SDK95242.1"/>
    <property type="molecule type" value="Genomic_DNA"/>
</dbReference>
<dbReference type="Gene3D" id="3.30.70.270">
    <property type="match status" value="1"/>
</dbReference>
<sequence>MSLDEILESPRLMMKLSFPPVMLQLMEEAAKPEPDFSVLGKIISMDPALSTTILNLVNSPFYGLSQEVSDLKRAAIVLGTRELLNLAVTVSFQKHISAHLEKQDYKIYSDWMLTVWGAISAQLIASRICPEYADKMYLCCLLKDISLLFLRCAAPDEIPEMLSSDSVTRSYSGQAEAENDSWGMTHGALSQLLLSRWKLKTLECPSILHHHSLEELDSFDLPTQAVILGTKWAEMELGNSSAPFNVLQFEVQLQNALDMDEEAIEDFRSVCRTKFQSMLGTLGMDEGGSGTHFYNHSIKTLQASYFMSLELLTAEGGVDSISRIIGRHVKLNWDINEWELALKSPDFDKYYLYRVGESGLERVFSRVDKKDLKWNVRTDGITISSRGVFLGEFRCLCPGLSESEKSDLKLYFRFIGQAYEHYSLRQHLLEGRAVTLETLPLGIARLDIKGSVLDMNDEMARIIGGAEISGAKEFSELFNMGVGAGLGKGWADFLVDNSKTSFSKILCVRLRTGGIPRDACLYISAYKQKSGEDWLISVIMEDVREISETQIQALKQKDFLEGLIDSMRDVVFTVDVRGNIHYVSSRYSKIFLGRNLFDIASPSGAFTGRWGPELFEQPKSVVEVLMKRTDSTGLPFELVISKLEGAGEKYLIVARDMTAIRRLEEKLKKQAVFDGLTELFNHTQFNTMLGREITRSKRTGRPVGILFFDLDRFKKVNDTEGHQAGDEVLKSVAVILKEELRAGMDFPCRYGGDEFGVIVTEVRPESLEMIGNRIRMKIDTKFSGRVTISGGMTVYEDGDSPVSMLKRADTAAYEAKDLGGNLLKWAKKES</sequence>
<evidence type="ECO:0000259" key="3">
    <source>
        <dbReference type="PROSITE" id="PS50887"/>
    </source>
</evidence>
<dbReference type="SUPFAM" id="SSF55785">
    <property type="entry name" value="PYP-like sensor domain (PAS domain)"/>
    <property type="match status" value="1"/>
</dbReference>
<name>A0A1G9G3R0_9BACT</name>
<proteinExistence type="predicted"/>
<evidence type="ECO:0000313" key="6">
    <source>
        <dbReference type="Proteomes" id="UP000199053"/>
    </source>
</evidence>
<dbReference type="PROSITE" id="PS50887">
    <property type="entry name" value="GGDEF"/>
    <property type="match status" value="1"/>
</dbReference>
<evidence type="ECO:0000313" key="5">
    <source>
        <dbReference type="EMBL" id="SDK95242.1"/>
    </source>
</evidence>
<dbReference type="GO" id="GO:0052621">
    <property type="term" value="F:diguanylate cyclase activity"/>
    <property type="evidence" value="ECO:0007669"/>
    <property type="project" value="UniProtKB-EC"/>
</dbReference>
<dbReference type="RefSeq" id="WP_092160254.1">
    <property type="nucleotide sequence ID" value="NZ_FNGA01000002.1"/>
</dbReference>
<dbReference type="Proteomes" id="UP000199053">
    <property type="component" value="Unassembled WGS sequence"/>
</dbReference>
<feature type="domain" description="HDOD" evidence="4">
    <location>
        <begin position="15"/>
        <end position="213"/>
    </location>
</feature>
<dbReference type="AlphaFoldDB" id="A0A1G9G3R0"/>
<organism evidence="5 6">
    <name type="scientific">Maridesulfovibrio ferrireducens</name>
    <dbReference type="NCBI Taxonomy" id="246191"/>
    <lineage>
        <taxon>Bacteria</taxon>
        <taxon>Pseudomonadati</taxon>
        <taxon>Thermodesulfobacteriota</taxon>
        <taxon>Desulfovibrionia</taxon>
        <taxon>Desulfovibrionales</taxon>
        <taxon>Desulfovibrionaceae</taxon>
        <taxon>Maridesulfovibrio</taxon>
    </lineage>
</organism>
<dbReference type="EC" id="2.7.7.65" evidence="1"/>
<dbReference type="Pfam" id="PF08668">
    <property type="entry name" value="HDOD"/>
    <property type="match status" value="1"/>
</dbReference>
<protein>
    <recommendedName>
        <fullName evidence="1">diguanylate cyclase</fullName>
        <ecNumber evidence="1">2.7.7.65</ecNumber>
    </recommendedName>
</protein>
<dbReference type="Gene3D" id="3.30.450.20">
    <property type="entry name" value="PAS domain"/>
    <property type="match status" value="1"/>
</dbReference>
<dbReference type="NCBIfam" id="TIGR00254">
    <property type="entry name" value="GGDEF"/>
    <property type="match status" value="1"/>
</dbReference>
<accession>A0A1G9G3R0</accession>
<dbReference type="STRING" id="246191.SAMN05660337_1819"/>
<dbReference type="InterPro" id="IPR013976">
    <property type="entry name" value="HDOD"/>
</dbReference>
<dbReference type="SMART" id="SM00267">
    <property type="entry name" value="GGDEF"/>
    <property type="match status" value="1"/>
</dbReference>
<evidence type="ECO:0000256" key="1">
    <source>
        <dbReference type="ARBA" id="ARBA00012528"/>
    </source>
</evidence>
<comment type="catalytic activity">
    <reaction evidence="2">
        <text>2 GTP = 3',3'-c-di-GMP + 2 diphosphate</text>
        <dbReference type="Rhea" id="RHEA:24898"/>
        <dbReference type="ChEBI" id="CHEBI:33019"/>
        <dbReference type="ChEBI" id="CHEBI:37565"/>
        <dbReference type="ChEBI" id="CHEBI:58805"/>
        <dbReference type="EC" id="2.7.7.65"/>
    </reaction>
</comment>
<dbReference type="InterPro" id="IPR050469">
    <property type="entry name" value="Diguanylate_Cyclase"/>
</dbReference>
<dbReference type="InterPro" id="IPR000160">
    <property type="entry name" value="GGDEF_dom"/>
</dbReference>
<evidence type="ECO:0000256" key="2">
    <source>
        <dbReference type="ARBA" id="ARBA00034247"/>
    </source>
</evidence>
<dbReference type="SUPFAM" id="SSF109604">
    <property type="entry name" value="HD-domain/PDEase-like"/>
    <property type="match status" value="1"/>
</dbReference>